<keyword evidence="3" id="KW-1185">Reference proteome</keyword>
<protein>
    <recommendedName>
        <fullName evidence="4">Heme-binding protein 2</fullName>
    </recommendedName>
</protein>
<comment type="caution">
    <text evidence="2">The sequence shown here is derived from an EMBL/GenBank/DDBJ whole genome shotgun (WGS) entry which is preliminary data.</text>
</comment>
<dbReference type="PANTHER" id="PTHR11220">
    <property type="entry name" value="HEME-BINDING PROTEIN-RELATED"/>
    <property type="match status" value="1"/>
</dbReference>
<dbReference type="PANTHER" id="PTHR11220:SF1">
    <property type="entry name" value="HEME-BINDING PROTEIN 2"/>
    <property type="match status" value="1"/>
</dbReference>
<dbReference type="FunFam" id="3.20.80.10:FF:000002">
    <property type="entry name" value="Heme-binding protein 2"/>
    <property type="match status" value="1"/>
</dbReference>
<reference evidence="2" key="1">
    <citation type="submission" date="2020-08" db="EMBL/GenBank/DDBJ databases">
        <title>Multicomponent nature underlies the extraordinary mechanical properties of spider dragline silk.</title>
        <authorList>
            <person name="Kono N."/>
            <person name="Nakamura H."/>
            <person name="Mori M."/>
            <person name="Yoshida Y."/>
            <person name="Ohtoshi R."/>
            <person name="Malay A.D."/>
            <person name="Moran D.A.P."/>
            <person name="Tomita M."/>
            <person name="Numata K."/>
            <person name="Arakawa K."/>
        </authorList>
    </citation>
    <scope>NUCLEOTIDE SEQUENCE</scope>
</reference>
<comment type="similarity">
    <text evidence="1">Belongs to the HEBP family.</text>
</comment>
<dbReference type="InterPro" id="IPR006917">
    <property type="entry name" value="SOUL_heme-bd"/>
</dbReference>
<name>A0A8X6PHG3_NEPPI</name>
<organism evidence="2 3">
    <name type="scientific">Nephila pilipes</name>
    <name type="common">Giant wood spider</name>
    <name type="synonym">Nephila maculata</name>
    <dbReference type="NCBI Taxonomy" id="299642"/>
    <lineage>
        <taxon>Eukaryota</taxon>
        <taxon>Metazoa</taxon>
        <taxon>Ecdysozoa</taxon>
        <taxon>Arthropoda</taxon>
        <taxon>Chelicerata</taxon>
        <taxon>Arachnida</taxon>
        <taxon>Araneae</taxon>
        <taxon>Araneomorphae</taxon>
        <taxon>Entelegynae</taxon>
        <taxon>Araneoidea</taxon>
        <taxon>Nephilidae</taxon>
        <taxon>Nephila</taxon>
    </lineage>
</organism>
<accession>A0A8X6PHG3</accession>
<evidence type="ECO:0000313" key="2">
    <source>
        <dbReference type="EMBL" id="GFT64573.1"/>
    </source>
</evidence>
<evidence type="ECO:0008006" key="4">
    <source>
        <dbReference type="Google" id="ProtNLM"/>
    </source>
</evidence>
<gene>
    <name evidence="2" type="primary">AVEN_67821_1</name>
    <name evidence="2" type="ORF">NPIL_547361</name>
</gene>
<dbReference type="Pfam" id="PF04832">
    <property type="entry name" value="SOUL"/>
    <property type="match status" value="1"/>
</dbReference>
<evidence type="ECO:0000256" key="1">
    <source>
        <dbReference type="ARBA" id="ARBA00009817"/>
    </source>
</evidence>
<dbReference type="Proteomes" id="UP000887013">
    <property type="component" value="Unassembled WGS sequence"/>
</dbReference>
<dbReference type="SUPFAM" id="SSF55136">
    <property type="entry name" value="Probable bacterial effector-binding domain"/>
    <property type="match status" value="1"/>
</dbReference>
<dbReference type="Gene3D" id="3.20.80.10">
    <property type="entry name" value="Regulatory factor, effector binding domain"/>
    <property type="match status" value="1"/>
</dbReference>
<evidence type="ECO:0000313" key="3">
    <source>
        <dbReference type="Proteomes" id="UP000887013"/>
    </source>
</evidence>
<proteinExistence type="inferred from homology"/>
<dbReference type="OrthoDB" id="6424451at2759"/>
<dbReference type="EMBL" id="BMAW01115042">
    <property type="protein sequence ID" value="GFT64573.1"/>
    <property type="molecule type" value="Genomic_DNA"/>
</dbReference>
<dbReference type="InterPro" id="IPR011256">
    <property type="entry name" value="Reg_factor_effector_dom_sf"/>
</dbReference>
<dbReference type="AlphaFoldDB" id="A0A8X6PHG3"/>
<sequence length="229" mass="26439">MPKSYPECYPGAPEGYSEYITGCFCACTRRGVECIEYQVVSRHLGYEERQYPATTWVSTTTEGPSLTDANNEMYRKLFTYIQGHNAKGMKINTTTPIRTRIVPCHGATCATIFIMSFLIPEDNSDNTPYPLDTALFIEKDPPVRYVVRVFEGRPTEADWLEESHKLADLVRKEPLIDKSYYYTAWYDPPYQLFHRINEVWMVKKAEKQPSTNAGNEHVLVETKDHKTEK</sequence>